<dbReference type="Proteomes" id="UP001221898">
    <property type="component" value="Unassembled WGS sequence"/>
</dbReference>
<sequence>MKLSGLIQVRHRGEGERASGKEKEESRKLSPYASDSDCPFCPLRWAAGGDDMTATERKRGRDLRGQQVFLRAEEPPLLSDTFQCAARAEEVTLPV</sequence>
<dbReference type="EMBL" id="JAINUG010000025">
    <property type="protein sequence ID" value="KAJ8410859.1"/>
    <property type="molecule type" value="Genomic_DNA"/>
</dbReference>
<evidence type="ECO:0000313" key="2">
    <source>
        <dbReference type="EMBL" id="KAJ8410859.1"/>
    </source>
</evidence>
<reference evidence="2" key="1">
    <citation type="journal article" date="2023" name="Science">
        <title>Genome structures resolve the early diversification of teleost fishes.</title>
        <authorList>
            <person name="Parey E."/>
            <person name="Louis A."/>
            <person name="Montfort J."/>
            <person name="Bouchez O."/>
            <person name="Roques C."/>
            <person name="Iampietro C."/>
            <person name="Lluch J."/>
            <person name="Castinel A."/>
            <person name="Donnadieu C."/>
            <person name="Desvignes T."/>
            <person name="Floi Bucao C."/>
            <person name="Jouanno E."/>
            <person name="Wen M."/>
            <person name="Mejri S."/>
            <person name="Dirks R."/>
            <person name="Jansen H."/>
            <person name="Henkel C."/>
            <person name="Chen W.J."/>
            <person name="Zahm M."/>
            <person name="Cabau C."/>
            <person name="Klopp C."/>
            <person name="Thompson A.W."/>
            <person name="Robinson-Rechavi M."/>
            <person name="Braasch I."/>
            <person name="Lecointre G."/>
            <person name="Bobe J."/>
            <person name="Postlethwait J.H."/>
            <person name="Berthelot C."/>
            <person name="Roest Crollius H."/>
            <person name="Guiguen Y."/>
        </authorList>
    </citation>
    <scope>NUCLEOTIDE SEQUENCE</scope>
    <source>
        <strain evidence="2">NC1722</strain>
    </source>
</reference>
<comment type="caution">
    <text evidence="2">The sequence shown here is derived from an EMBL/GenBank/DDBJ whole genome shotgun (WGS) entry which is preliminary data.</text>
</comment>
<protein>
    <submittedName>
        <fullName evidence="2">Uncharacterized protein</fullName>
    </submittedName>
</protein>
<proteinExistence type="predicted"/>
<feature type="region of interest" description="Disordered" evidence="1">
    <location>
        <begin position="1"/>
        <end position="34"/>
    </location>
</feature>
<accession>A0AAD7SXZ2</accession>
<feature type="compositionally biased region" description="Basic and acidic residues" evidence="1">
    <location>
        <begin position="11"/>
        <end position="28"/>
    </location>
</feature>
<keyword evidence="3" id="KW-1185">Reference proteome</keyword>
<evidence type="ECO:0000313" key="3">
    <source>
        <dbReference type="Proteomes" id="UP001221898"/>
    </source>
</evidence>
<gene>
    <name evidence="2" type="ORF">AAFF_G00188160</name>
</gene>
<organism evidence="2 3">
    <name type="scientific">Aldrovandia affinis</name>
    <dbReference type="NCBI Taxonomy" id="143900"/>
    <lineage>
        <taxon>Eukaryota</taxon>
        <taxon>Metazoa</taxon>
        <taxon>Chordata</taxon>
        <taxon>Craniata</taxon>
        <taxon>Vertebrata</taxon>
        <taxon>Euteleostomi</taxon>
        <taxon>Actinopterygii</taxon>
        <taxon>Neopterygii</taxon>
        <taxon>Teleostei</taxon>
        <taxon>Notacanthiformes</taxon>
        <taxon>Halosauridae</taxon>
        <taxon>Aldrovandia</taxon>
    </lineage>
</organism>
<dbReference type="AlphaFoldDB" id="A0AAD7SXZ2"/>
<name>A0AAD7SXZ2_9TELE</name>
<evidence type="ECO:0000256" key="1">
    <source>
        <dbReference type="SAM" id="MobiDB-lite"/>
    </source>
</evidence>